<sequence length="378" mass="43847">MARFVRTFTKRLCIILNVVIAGLFLIACANAWLHPSKWWFFSLLGLGFPVLLILLFFFLVFWLILRSKWAILSAVILLIGFGNIRVFLGMHFASSAFTLQKDKDALRIMTWNVHWFDDHNKKIKEHKDYRKKMIAFIKEQNADVLCFQEFLELGKSFTTSNTNAITQLNYPYYYRVIDYGRTSGRFQAGVAIFSRFPIVDTQRVLYPDPANLRAAESLISADLLVNGKKIRIYTTHLQSVLFQKNDYRSIEIIKSADDSMVMASRSIIKKLRQGYAFRGFQADLVRNKLDSCPYPEIICGDFNDVPNSYTYFHIKGNRQDVFVRKGKGIGRSFTAVSPTLRIDYILADKKFEVLQYNRFLAPWSDHYPVIADLKLQDD</sequence>
<accession>A0A1V9EU28</accession>
<dbReference type="Gene3D" id="3.60.10.10">
    <property type="entry name" value="Endonuclease/exonuclease/phosphatase"/>
    <property type="match status" value="1"/>
</dbReference>
<dbReference type="RefSeq" id="WP_081200345.1">
    <property type="nucleotide sequence ID" value="NZ_FOCZ01000017.1"/>
</dbReference>
<keyword evidence="1" id="KW-0812">Transmembrane</keyword>
<dbReference type="CDD" id="cd09084">
    <property type="entry name" value="EEP-2"/>
    <property type="match status" value="1"/>
</dbReference>
<dbReference type="GO" id="GO:0016020">
    <property type="term" value="C:membrane"/>
    <property type="evidence" value="ECO:0007669"/>
    <property type="project" value="GOC"/>
</dbReference>
<dbReference type="PANTHER" id="PTHR14859:SF15">
    <property type="entry name" value="ENDONUCLEASE_EXONUCLEASE_PHOSPHATASE DOMAIN-CONTAINING PROTEIN"/>
    <property type="match status" value="1"/>
</dbReference>
<feature type="transmembrane region" description="Helical" evidence="1">
    <location>
        <begin position="12"/>
        <end position="33"/>
    </location>
</feature>
<dbReference type="InterPro" id="IPR051916">
    <property type="entry name" value="GPI-anchor_lipid_remodeler"/>
</dbReference>
<dbReference type="PROSITE" id="PS51257">
    <property type="entry name" value="PROKAR_LIPOPROTEIN"/>
    <property type="match status" value="1"/>
</dbReference>
<dbReference type="SUPFAM" id="SSF56219">
    <property type="entry name" value="DNase I-like"/>
    <property type="match status" value="1"/>
</dbReference>
<dbReference type="InterPro" id="IPR005135">
    <property type="entry name" value="Endo/exonuclease/phosphatase"/>
</dbReference>
<gene>
    <name evidence="3" type="ORF">A4H97_28820</name>
</gene>
<evidence type="ECO:0000256" key="1">
    <source>
        <dbReference type="SAM" id="Phobius"/>
    </source>
</evidence>
<dbReference type="STRING" id="354355.SAMN05660816_06105"/>
<dbReference type="EMBL" id="LVXG01000015">
    <property type="protein sequence ID" value="OQP49345.1"/>
    <property type="molecule type" value="Genomic_DNA"/>
</dbReference>
<evidence type="ECO:0000313" key="4">
    <source>
        <dbReference type="Proteomes" id="UP000192610"/>
    </source>
</evidence>
<keyword evidence="1" id="KW-1133">Transmembrane helix</keyword>
<proteinExistence type="predicted"/>
<feature type="transmembrane region" description="Helical" evidence="1">
    <location>
        <begin position="39"/>
        <end position="64"/>
    </location>
</feature>
<dbReference type="InterPro" id="IPR036691">
    <property type="entry name" value="Endo/exonu/phosph_ase_sf"/>
</dbReference>
<dbReference type="AlphaFoldDB" id="A0A1V9EU28"/>
<dbReference type="OrthoDB" id="635146at2"/>
<dbReference type="Pfam" id="PF03372">
    <property type="entry name" value="Exo_endo_phos"/>
    <property type="match status" value="1"/>
</dbReference>
<evidence type="ECO:0000313" key="3">
    <source>
        <dbReference type="EMBL" id="OQP49345.1"/>
    </source>
</evidence>
<dbReference type="Proteomes" id="UP000192610">
    <property type="component" value="Unassembled WGS sequence"/>
</dbReference>
<dbReference type="PANTHER" id="PTHR14859">
    <property type="entry name" value="CALCOFLUOR WHITE HYPERSENSITIVE PROTEIN PRECURSOR"/>
    <property type="match status" value="1"/>
</dbReference>
<evidence type="ECO:0000259" key="2">
    <source>
        <dbReference type="Pfam" id="PF03372"/>
    </source>
</evidence>
<keyword evidence="1" id="KW-0472">Membrane</keyword>
<name>A0A1V9EU28_9BACT</name>
<comment type="caution">
    <text evidence="3">The sequence shown here is derived from an EMBL/GenBank/DDBJ whole genome shotgun (WGS) entry which is preliminary data.</text>
</comment>
<organism evidence="3 4">
    <name type="scientific">Niastella yeongjuensis</name>
    <dbReference type="NCBI Taxonomy" id="354355"/>
    <lineage>
        <taxon>Bacteria</taxon>
        <taxon>Pseudomonadati</taxon>
        <taxon>Bacteroidota</taxon>
        <taxon>Chitinophagia</taxon>
        <taxon>Chitinophagales</taxon>
        <taxon>Chitinophagaceae</taxon>
        <taxon>Niastella</taxon>
    </lineage>
</organism>
<feature type="domain" description="Endonuclease/exonuclease/phosphatase" evidence="2">
    <location>
        <begin position="109"/>
        <end position="366"/>
    </location>
</feature>
<reference evidence="4" key="1">
    <citation type="submission" date="2016-04" db="EMBL/GenBank/DDBJ databases">
        <authorList>
            <person name="Chen L."/>
            <person name="Zhuang W."/>
            <person name="Wang G."/>
        </authorList>
    </citation>
    <scope>NUCLEOTIDE SEQUENCE [LARGE SCALE GENOMIC DNA]</scope>
    <source>
        <strain evidence="4">17621</strain>
    </source>
</reference>
<keyword evidence="4" id="KW-1185">Reference proteome</keyword>
<feature type="transmembrane region" description="Helical" evidence="1">
    <location>
        <begin position="71"/>
        <end position="93"/>
    </location>
</feature>
<dbReference type="GO" id="GO:0003824">
    <property type="term" value="F:catalytic activity"/>
    <property type="evidence" value="ECO:0007669"/>
    <property type="project" value="InterPro"/>
</dbReference>
<dbReference type="GO" id="GO:0006506">
    <property type="term" value="P:GPI anchor biosynthetic process"/>
    <property type="evidence" value="ECO:0007669"/>
    <property type="project" value="TreeGrafter"/>
</dbReference>
<protein>
    <recommendedName>
        <fullName evidence="2">Endonuclease/exonuclease/phosphatase domain-containing protein</fullName>
    </recommendedName>
</protein>